<protein>
    <submittedName>
        <fullName evidence="3">Uncharacterized protein</fullName>
    </submittedName>
</protein>
<dbReference type="WBParaSite" id="nRc.2.0.1.t06695-RA">
    <property type="protein sequence ID" value="nRc.2.0.1.t06695-RA"/>
    <property type="gene ID" value="nRc.2.0.1.g06695"/>
</dbReference>
<dbReference type="Proteomes" id="UP000887565">
    <property type="component" value="Unplaced"/>
</dbReference>
<evidence type="ECO:0000256" key="1">
    <source>
        <dbReference type="SAM" id="MobiDB-lite"/>
    </source>
</evidence>
<dbReference type="AlphaFoldDB" id="A0A915HXZ1"/>
<reference evidence="3" key="1">
    <citation type="submission" date="2022-11" db="UniProtKB">
        <authorList>
            <consortium name="WormBaseParasite"/>
        </authorList>
    </citation>
    <scope>IDENTIFICATION</scope>
</reference>
<keyword evidence="2" id="KW-1185">Reference proteome</keyword>
<evidence type="ECO:0000313" key="2">
    <source>
        <dbReference type="Proteomes" id="UP000887565"/>
    </source>
</evidence>
<feature type="region of interest" description="Disordered" evidence="1">
    <location>
        <begin position="1"/>
        <end position="34"/>
    </location>
</feature>
<proteinExistence type="predicted"/>
<accession>A0A915HXZ1</accession>
<name>A0A915HXZ1_ROMCU</name>
<evidence type="ECO:0000313" key="3">
    <source>
        <dbReference type="WBParaSite" id="nRc.2.0.1.t06695-RA"/>
    </source>
</evidence>
<sequence>MPNERRPRGNTLHRSPPRVGSAGNLVNLGDRDQQRHAALDPVIPDQTPGRVQPLQQLAMHFTPQDAGVPLDHLPTIAMDQQQAGLANPNPDVDGPLPLNIKQSPPGVK</sequence>
<organism evidence="2 3">
    <name type="scientific">Romanomermis culicivorax</name>
    <name type="common">Nematode worm</name>
    <dbReference type="NCBI Taxonomy" id="13658"/>
    <lineage>
        <taxon>Eukaryota</taxon>
        <taxon>Metazoa</taxon>
        <taxon>Ecdysozoa</taxon>
        <taxon>Nematoda</taxon>
        <taxon>Enoplea</taxon>
        <taxon>Dorylaimia</taxon>
        <taxon>Mermithida</taxon>
        <taxon>Mermithoidea</taxon>
        <taxon>Mermithidae</taxon>
        <taxon>Romanomermis</taxon>
    </lineage>
</organism>
<feature type="region of interest" description="Disordered" evidence="1">
    <location>
        <begin position="81"/>
        <end position="108"/>
    </location>
</feature>